<dbReference type="InterPro" id="IPR003593">
    <property type="entry name" value="AAA+_ATPase"/>
</dbReference>
<evidence type="ECO:0000256" key="5">
    <source>
        <dbReference type="SAM" id="Phobius"/>
    </source>
</evidence>
<comment type="similarity">
    <text evidence="3">Belongs to the ABC transporter superfamily. ABCB family. Heavy Metal importer (TC 3.A.1.210) subfamily.</text>
</comment>
<keyword evidence="1" id="KW-0547">Nucleotide-binding</keyword>
<feature type="region of interest" description="Disordered" evidence="4">
    <location>
        <begin position="1349"/>
        <end position="1372"/>
    </location>
</feature>
<feature type="domain" description="ABC transporter" evidence="6">
    <location>
        <begin position="480"/>
        <end position="751"/>
    </location>
</feature>
<dbReference type="GO" id="GO:0016887">
    <property type="term" value="F:ATP hydrolysis activity"/>
    <property type="evidence" value="ECO:0007669"/>
    <property type="project" value="InterPro"/>
</dbReference>
<evidence type="ECO:0000256" key="1">
    <source>
        <dbReference type="ARBA" id="ARBA00022741"/>
    </source>
</evidence>
<dbReference type="InterPro" id="IPR027417">
    <property type="entry name" value="P-loop_NTPase"/>
</dbReference>
<dbReference type="GO" id="GO:0005524">
    <property type="term" value="F:ATP binding"/>
    <property type="evidence" value="ECO:0007669"/>
    <property type="project" value="UniProtKB-KW"/>
</dbReference>
<feature type="transmembrane region" description="Helical" evidence="5">
    <location>
        <begin position="147"/>
        <end position="172"/>
    </location>
</feature>
<name>A0A8H4VM31_9AGAR</name>
<organism evidence="7 8">
    <name type="scientific">Agrocybe pediades</name>
    <dbReference type="NCBI Taxonomy" id="84607"/>
    <lineage>
        <taxon>Eukaryota</taxon>
        <taxon>Fungi</taxon>
        <taxon>Dikarya</taxon>
        <taxon>Basidiomycota</taxon>
        <taxon>Agaricomycotina</taxon>
        <taxon>Agaricomycetes</taxon>
        <taxon>Agaricomycetidae</taxon>
        <taxon>Agaricales</taxon>
        <taxon>Agaricineae</taxon>
        <taxon>Strophariaceae</taxon>
        <taxon>Agrocybe</taxon>
    </lineage>
</organism>
<dbReference type="InterPro" id="IPR012338">
    <property type="entry name" value="Beta-lactam/transpept-like"/>
</dbReference>
<dbReference type="SUPFAM" id="SSF56601">
    <property type="entry name" value="beta-lactamase/transpeptidase-like"/>
    <property type="match status" value="1"/>
</dbReference>
<dbReference type="EMBL" id="JAACJL010000044">
    <property type="protein sequence ID" value="KAF4614577.1"/>
    <property type="molecule type" value="Genomic_DNA"/>
</dbReference>
<dbReference type="InterPro" id="IPR018247">
    <property type="entry name" value="EF_Hand_1_Ca_BS"/>
</dbReference>
<keyword evidence="5" id="KW-1133">Transmembrane helix</keyword>
<evidence type="ECO:0000259" key="6">
    <source>
        <dbReference type="PROSITE" id="PS50893"/>
    </source>
</evidence>
<evidence type="ECO:0000313" key="8">
    <source>
        <dbReference type="Proteomes" id="UP000521872"/>
    </source>
</evidence>
<protein>
    <recommendedName>
        <fullName evidence="6">ABC transporter domain-containing protein</fullName>
    </recommendedName>
</protein>
<dbReference type="Pfam" id="PF00144">
    <property type="entry name" value="Beta-lactamase"/>
    <property type="match status" value="1"/>
</dbReference>
<feature type="transmembrane region" description="Helical" evidence="5">
    <location>
        <begin position="193"/>
        <end position="211"/>
    </location>
</feature>
<dbReference type="InterPro" id="IPR039421">
    <property type="entry name" value="Type_1_exporter"/>
</dbReference>
<feature type="transmembrane region" description="Helical" evidence="5">
    <location>
        <begin position="292"/>
        <end position="310"/>
    </location>
</feature>
<dbReference type="Proteomes" id="UP000521872">
    <property type="component" value="Unassembled WGS sequence"/>
</dbReference>
<keyword evidence="5" id="KW-0812">Transmembrane</keyword>
<evidence type="ECO:0000313" key="7">
    <source>
        <dbReference type="EMBL" id="KAF4614577.1"/>
    </source>
</evidence>
<accession>A0A8H4VM31</accession>
<dbReference type="Gene3D" id="3.40.50.300">
    <property type="entry name" value="P-loop containing nucleotide triphosphate hydrolases"/>
    <property type="match status" value="1"/>
</dbReference>
<gene>
    <name evidence="7" type="ORF">D9613_002431</name>
</gene>
<dbReference type="PANTHER" id="PTHR24221:SF654">
    <property type="entry name" value="ATP-BINDING CASSETTE SUB-FAMILY B MEMBER 6"/>
    <property type="match status" value="1"/>
</dbReference>
<dbReference type="Gene3D" id="3.40.710.10">
    <property type="entry name" value="DD-peptidase/beta-lactamase superfamily"/>
    <property type="match status" value="1"/>
</dbReference>
<proteinExistence type="inferred from homology"/>
<evidence type="ECO:0000256" key="3">
    <source>
        <dbReference type="ARBA" id="ARBA00024363"/>
    </source>
</evidence>
<keyword evidence="2" id="KW-0067">ATP-binding</keyword>
<dbReference type="SUPFAM" id="SSF52540">
    <property type="entry name" value="P-loop containing nucleoside triphosphate hydrolases"/>
    <property type="match status" value="1"/>
</dbReference>
<reference evidence="7 8" key="1">
    <citation type="submission" date="2019-12" db="EMBL/GenBank/DDBJ databases">
        <authorList>
            <person name="Floudas D."/>
            <person name="Bentzer J."/>
            <person name="Ahren D."/>
            <person name="Johansson T."/>
            <person name="Persson P."/>
            <person name="Tunlid A."/>
        </authorList>
    </citation>
    <scope>NUCLEOTIDE SEQUENCE [LARGE SCALE GENOMIC DNA]</scope>
    <source>
        <strain evidence="7 8">CBS 102.39</strain>
    </source>
</reference>
<dbReference type="PROSITE" id="PS50893">
    <property type="entry name" value="ABC_TRANSPORTER_2"/>
    <property type="match status" value="1"/>
</dbReference>
<comment type="caution">
    <text evidence="7">The sequence shown here is derived from an EMBL/GenBank/DDBJ whole genome shotgun (WGS) entry which is preliminary data.</text>
</comment>
<sequence length="1372" mass="153405">MPFVNSFILSTVTVYGKGKVFVTRAPLHLLPPYSLHLLQIKDLTLSAIRRSHIPIQAGLRLMANIVQYDKEDGADCFIRSASGDCNRTGGADILLPNVQYMKRGIFTIAYEPYKWPPVPSITGSRDALLVFGRIVKDYWTVAPQTCVAYAACLLWLALAPGLGLSFASVVLLNIQDLMLCDESHAEERLLLNVKLNVSLWLICGVVSYFAGERMKEFKTEFSGPIRAHFLPKLVEDDDYGAFPHEYEYGTYLPGYEYLHTVLQRAHHICIVLFGVIAMACITYQFPGRFDAGFLYLLTAFCVVVGLAIPLNGAGGGGYTFWTKDIDYKRLMGLFHIVFSDEHRDAIHKDGLTEYVLNEYKYSSERLRTARTDYGLISCGVPIQWYWSLPDFLMNSCAMAAYGMVAPWSKPSAQSMIATMLILHLVVTALKDSIGKIKNCDTPLSTSMKSVQRFYRILDRTRTQKAPLTYPVSKRCHGAALSLDNVSFKYNNHWREQAFSIENINLKIVPGQLVVITGTNGSGKSTLLKLLCGLIQPTSGSVTFDGHKLPPYEVNQHLQSVIYVGQSETIYPACSIRDHVMFGLTSRESRASVREVDVDSAVFLGEATQLVRQHGYDTILNPRSIECFAAGRKAGPSAIAALDLSAPRNLALPLSHGEKQRLAAARAFMRLNHENVRLIVLDEATNALDSIAESNILQRFREIARQKGQTMIVVTHKLANIAQCMKEGRILEHGTHDALMNVGGQYATRMRLALWTTIAFASQALALQIPLLDHNTTQQVFSSHSEKLISKRTEAYANALLKKWNSSGLSLAVVRKDDTEPSGWRHEFGAYGIAQADGSPMTPDSVFAIASNSKLFLAISVGLLVTNKTLAEERGSEIKWSTKIRDLIPEWKLMDEDMDRLVTLQDMVSHRTGMPRHDYSGAPREGGISEMNALNRNRQISTMRYLRPSAEFRETFQYNNLMYETLSYLPQVLLNQTYESYISQHLFEPLNMTASTFSVAEAESRGTFANGFQWDMQNLINKKNGTLIPTVPYFARPGDERIWAGAGGVITSARDLATWVSMLLNKGRHPYTNETIVPEEVIEHVAHGRSVSHGEPEFPELSPKVYGGGQWRYSYQGHDLIEHGGNNPGYRTQVARFPKDNLGIISLSNDANGGFLMEAVKFRIADEILGLEELDWNDRFEKQYNEYIDKKIKQITPRPTSPEAPSAPFSSLAERKYSHPAYGPLEPCLVPTTIDDDGQHISSYKAHKHCDSLLESKPVQRILGASDLSIPTYIIPFKRSFATHLRLSHFSGNLFNVTVLWSNAEVREREGHKRNERGDDMLIGFDESFEVEWVHGDDEGLAFKGGFWGKEGPDSRSPGGTGKDSAEVWFGKV</sequence>
<evidence type="ECO:0000256" key="4">
    <source>
        <dbReference type="SAM" id="MobiDB-lite"/>
    </source>
</evidence>
<dbReference type="Pfam" id="PF00005">
    <property type="entry name" value="ABC_tran"/>
    <property type="match status" value="1"/>
</dbReference>
<dbReference type="InterPro" id="IPR001466">
    <property type="entry name" value="Beta-lactam-related"/>
</dbReference>
<dbReference type="PROSITE" id="PS00018">
    <property type="entry name" value="EF_HAND_1"/>
    <property type="match status" value="1"/>
</dbReference>
<evidence type="ECO:0000256" key="2">
    <source>
        <dbReference type="ARBA" id="ARBA00022840"/>
    </source>
</evidence>
<dbReference type="PANTHER" id="PTHR24221">
    <property type="entry name" value="ATP-BINDING CASSETTE SUB-FAMILY B"/>
    <property type="match status" value="1"/>
</dbReference>
<dbReference type="InterPro" id="IPR003439">
    <property type="entry name" value="ABC_transporter-like_ATP-bd"/>
</dbReference>
<keyword evidence="5" id="KW-0472">Membrane</keyword>
<dbReference type="SMART" id="SM00382">
    <property type="entry name" value="AAA"/>
    <property type="match status" value="1"/>
</dbReference>
<feature type="transmembrane region" description="Helical" evidence="5">
    <location>
        <begin position="265"/>
        <end position="285"/>
    </location>
</feature>
<keyword evidence="8" id="KW-1185">Reference proteome</keyword>
<dbReference type="GO" id="GO:0042626">
    <property type="term" value="F:ATPase-coupled transmembrane transporter activity"/>
    <property type="evidence" value="ECO:0007669"/>
    <property type="project" value="TreeGrafter"/>
</dbReference>